<comment type="function">
    <text evidence="7 8">Key enzyme in folate metabolism. Catalyzes an essential reaction for de novo glycine and purine synthesis, and for DNA precursor synthesis.</text>
</comment>
<dbReference type="UniPathway" id="UPA00077">
    <property type="reaction ID" value="UER00158"/>
</dbReference>
<dbReference type="PROSITE" id="PS51330">
    <property type="entry name" value="DHFR_2"/>
    <property type="match status" value="1"/>
</dbReference>
<dbReference type="PRINTS" id="PR00070">
    <property type="entry name" value="DHFR"/>
</dbReference>
<evidence type="ECO:0000256" key="5">
    <source>
        <dbReference type="ARBA" id="ARBA00022857"/>
    </source>
</evidence>
<keyword evidence="5 8" id="KW-0521">NADP</keyword>
<dbReference type="PANTHER" id="PTHR48069">
    <property type="entry name" value="DIHYDROFOLATE REDUCTASE"/>
    <property type="match status" value="1"/>
</dbReference>
<dbReference type="Gene3D" id="3.40.430.10">
    <property type="entry name" value="Dihydrofolate Reductase, subunit A"/>
    <property type="match status" value="1"/>
</dbReference>
<dbReference type="EC" id="1.5.1.3" evidence="3 8"/>
<dbReference type="GO" id="GO:0070401">
    <property type="term" value="F:NADP+ binding"/>
    <property type="evidence" value="ECO:0007669"/>
    <property type="project" value="UniProtKB-ARBA"/>
</dbReference>
<dbReference type="Proteomes" id="UP000269097">
    <property type="component" value="Chromosome"/>
</dbReference>
<sequence length="160" mass="18181">MAITMISAAASNGVIGIGNRLPWRLPADMAYFIAQTKGKPVLMGRLTFESLKKPLKDRTNVILSRTMEEAPEGCVVVRTVEEAVERFKNEDLMVIGGEQIYRQLLPYADRILLTEIDREFEGDAYFPALDPREWTRVSAVPGVRDEQNDLPFTFVVYERQ</sequence>
<dbReference type="SUPFAM" id="SSF53597">
    <property type="entry name" value="Dihydrofolate reductase-like"/>
    <property type="match status" value="1"/>
</dbReference>
<accession>A0A3G3JXH9</accession>
<evidence type="ECO:0000313" key="11">
    <source>
        <dbReference type="EMBL" id="AYQ72561.1"/>
    </source>
</evidence>
<feature type="domain" description="DHFR" evidence="10">
    <location>
        <begin position="2"/>
        <end position="159"/>
    </location>
</feature>
<comment type="catalytic activity">
    <reaction evidence="8">
        <text>(6S)-5,6,7,8-tetrahydrofolate + NADP(+) = 7,8-dihydrofolate + NADPH + H(+)</text>
        <dbReference type="Rhea" id="RHEA:15009"/>
        <dbReference type="ChEBI" id="CHEBI:15378"/>
        <dbReference type="ChEBI" id="CHEBI:57451"/>
        <dbReference type="ChEBI" id="CHEBI:57453"/>
        <dbReference type="ChEBI" id="CHEBI:57783"/>
        <dbReference type="ChEBI" id="CHEBI:58349"/>
        <dbReference type="EC" id="1.5.1.3"/>
    </reaction>
</comment>
<keyword evidence="6 8" id="KW-0560">Oxidoreductase</keyword>
<dbReference type="GO" id="GO:0046655">
    <property type="term" value="P:folic acid metabolic process"/>
    <property type="evidence" value="ECO:0007669"/>
    <property type="project" value="TreeGrafter"/>
</dbReference>
<dbReference type="Pfam" id="PF00186">
    <property type="entry name" value="DHFR_1"/>
    <property type="match status" value="1"/>
</dbReference>
<dbReference type="PANTHER" id="PTHR48069:SF3">
    <property type="entry name" value="DIHYDROFOLATE REDUCTASE"/>
    <property type="match status" value="1"/>
</dbReference>
<proteinExistence type="inferred from homology"/>
<dbReference type="GO" id="GO:0006730">
    <property type="term" value="P:one-carbon metabolic process"/>
    <property type="evidence" value="ECO:0007669"/>
    <property type="project" value="UniProtKB-KW"/>
</dbReference>
<dbReference type="CDD" id="cd00209">
    <property type="entry name" value="DHFR"/>
    <property type="match status" value="1"/>
</dbReference>
<evidence type="ECO:0000256" key="1">
    <source>
        <dbReference type="ARBA" id="ARBA00004903"/>
    </source>
</evidence>
<dbReference type="InterPro" id="IPR012259">
    <property type="entry name" value="DHFR"/>
</dbReference>
<keyword evidence="4 8" id="KW-0554">One-carbon metabolism</keyword>
<protein>
    <recommendedName>
        <fullName evidence="3 8">Dihydrofolate reductase</fullName>
        <ecNumber evidence="3 8">1.5.1.3</ecNumber>
    </recommendedName>
</protein>
<dbReference type="FunFam" id="3.40.430.10:FF:000001">
    <property type="entry name" value="Dihydrofolate reductase"/>
    <property type="match status" value="1"/>
</dbReference>
<organism evidence="11 12">
    <name type="scientific">Cohnella candidum</name>
    <dbReference type="NCBI Taxonomy" id="2674991"/>
    <lineage>
        <taxon>Bacteria</taxon>
        <taxon>Bacillati</taxon>
        <taxon>Bacillota</taxon>
        <taxon>Bacilli</taxon>
        <taxon>Bacillales</taxon>
        <taxon>Paenibacillaceae</taxon>
        <taxon>Cohnella</taxon>
    </lineage>
</organism>
<dbReference type="GO" id="GO:0046452">
    <property type="term" value="P:dihydrofolate metabolic process"/>
    <property type="evidence" value="ECO:0007669"/>
    <property type="project" value="TreeGrafter"/>
</dbReference>
<dbReference type="PIRSF" id="PIRSF000194">
    <property type="entry name" value="DHFR"/>
    <property type="match status" value="1"/>
</dbReference>
<dbReference type="InterPro" id="IPR001796">
    <property type="entry name" value="DHFR_dom"/>
</dbReference>
<evidence type="ECO:0000256" key="6">
    <source>
        <dbReference type="ARBA" id="ARBA00023002"/>
    </source>
</evidence>
<evidence type="ECO:0000256" key="2">
    <source>
        <dbReference type="ARBA" id="ARBA00009539"/>
    </source>
</evidence>
<evidence type="ECO:0000259" key="10">
    <source>
        <dbReference type="PROSITE" id="PS51330"/>
    </source>
</evidence>
<evidence type="ECO:0000256" key="9">
    <source>
        <dbReference type="RuleBase" id="RU004474"/>
    </source>
</evidence>
<dbReference type="GO" id="GO:0046654">
    <property type="term" value="P:tetrahydrofolate biosynthetic process"/>
    <property type="evidence" value="ECO:0007669"/>
    <property type="project" value="UniProtKB-UniPathway"/>
</dbReference>
<keyword evidence="12" id="KW-1185">Reference proteome</keyword>
<dbReference type="EMBL" id="CP033433">
    <property type="protein sequence ID" value="AYQ72561.1"/>
    <property type="molecule type" value="Genomic_DNA"/>
</dbReference>
<dbReference type="PROSITE" id="PS00075">
    <property type="entry name" value="DHFR_1"/>
    <property type="match status" value="1"/>
</dbReference>
<reference evidence="11 12" key="1">
    <citation type="submission" date="2018-10" db="EMBL/GenBank/DDBJ databases">
        <title>Genome Sequence of Cohnella sp.</title>
        <authorList>
            <person name="Srinivasan S."/>
            <person name="Kim M.K."/>
        </authorList>
    </citation>
    <scope>NUCLEOTIDE SEQUENCE [LARGE SCALE GENOMIC DNA]</scope>
    <source>
        <strain evidence="11 12">18JY8-7</strain>
    </source>
</reference>
<name>A0A3G3JXH9_9BACL</name>
<dbReference type="AlphaFoldDB" id="A0A3G3JXH9"/>
<dbReference type="InterPro" id="IPR017925">
    <property type="entry name" value="DHFR_CS"/>
</dbReference>
<evidence type="ECO:0000256" key="4">
    <source>
        <dbReference type="ARBA" id="ARBA00022563"/>
    </source>
</evidence>
<gene>
    <name evidence="11" type="ORF">EAV92_08260</name>
</gene>
<dbReference type="GO" id="GO:0004146">
    <property type="term" value="F:dihydrofolate reductase activity"/>
    <property type="evidence" value="ECO:0007669"/>
    <property type="project" value="UniProtKB-EC"/>
</dbReference>
<evidence type="ECO:0000256" key="7">
    <source>
        <dbReference type="ARBA" id="ARBA00025067"/>
    </source>
</evidence>
<dbReference type="KEGG" id="coh:EAV92_08260"/>
<dbReference type="RefSeq" id="WP_123040621.1">
    <property type="nucleotide sequence ID" value="NZ_CP033433.1"/>
</dbReference>
<evidence type="ECO:0000256" key="3">
    <source>
        <dbReference type="ARBA" id="ARBA00012856"/>
    </source>
</evidence>
<evidence type="ECO:0000313" key="12">
    <source>
        <dbReference type="Proteomes" id="UP000269097"/>
    </source>
</evidence>
<dbReference type="InterPro" id="IPR024072">
    <property type="entry name" value="DHFR-like_dom_sf"/>
</dbReference>
<comment type="similarity">
    <text evidence="2 8 9">Belongs to the dihydrofolate reductase family.</text>
</comment>
<comment type="pathway">
    <text evidence="1 8">Cofactor biosynthesis; tetrahydrofolate biosynthesis; 5,6,7,8-tetrahydrofolate from 7,8-dihydrofolate: step 1/1.</text>
</comment>
<evidence type="ECO:0000256" key="8">
    <source>
        <dbReference type="PIRNR" id="PIRNR000194"/>
    </source>
</evidence>